<dbReference type="Proteomes" id="UP000324222">
    <property type="component" value="Unassembled WGS sequence"/>
</dbReference>
<reference evidence="2 3" key="1">
    <citation type="submission" date="2019-05" db="EMBL/GenBank/DDBJ databases">
        <title>Another draft genome of Portunus trituberculatus and its Hox gene families provides insights of decapod evolution.</title>
        <authorList>
            <person name="Jeong J.-H."/>
            <person name="Song I."/>
            <person name="Kim S."/>
            <person name="Choi T."/>
            <person name="Kim D."/>
            <person name="Ryu S."/>
            <person name="Kim W."/>
        </authorList>
    </citation>
    <scope>NUCLEOTIDE SEQUENCE [LARGE SCALE GENOMIC DNA]</scope>
    <source>
        <tissue evidence="2">Muscle</tissue>
    </source>
</reference>
<dbReference type="OrthoDB" id="272810at2759"/>
<feature type="compositionally biased region" description="Basic and acidic residues" evidence="1">
    <location>
        <begin position="1"/>
        <end position="10"/>
    </location>
</feature>
<dbReference type="PANTHER" id="PTHR16166">
    <property type="entry name" value="VACUOLAR PROTEIN SORTING-ASSOCIATED PROTEIN VPS13"/>
    <property type="match status" value="1"/>
</dbReference>
<gene>
    <name evidence="2" type="primary">VPS13D_1</name>
    <name evidence="2" type="ORF">E2C01_086771</name>
</gene>
<dbReference type="InterPro" id="IPR026847">
    <property type="entry name" value="VPS13"/>
</dbReference>
<evidence type="ECO:0000256" key="1">
    <source>
        <dbReference type="SAM" id="MobiDB-lite"/>
    </source>
</evidence>
<accession>A0A5B7JAM3</accession>
<dbReference type="GO" id="GO:0007005">
    <property type="term" value="P:mitochondrion organization"/>
    <property type="evidence" value="ECO:0007669"/>
    <property type="project" value="TreeGrafter"/>
</dbReference>
<proteinExistence type="predicted"/>
<evidence type="ECO:0000313" key="3">
    <source>
        <dbReference type="Proteomes" id="UP000324222"/>
    </source>
</evidence>
<comment type="caution">
    <text evidence="2">The sequence shown here is derived from an EMBL/GenBank/DDBJ whole genome shotgun (WGS) entry which is preliminary data.</text>
</comment>
<dbReference type="EMBL" id="VSRR010088737">
    <property type="protein sequence ID" value="MPC91715.1"/>
    <property type="molecule type" value="Genomic_DNA"/>
</dbReference>
<dbReference type="PANTHER" id="PTHR16166:SF141">
    <property type="entry name" value="INTERMEMBRANE LIPID TRANSFER PROTEIN VPS13D"/>
    <property type="match status" value="1"/>
</dbReference>
<protein>
    <submittedName>
        <fullName evidence="2">Vacuolar protein sorting-associated protein 13D</fullName>
    </submittedName>
</protein>
<sequence length="200" mass="21763">MDYKEQHESDEASCPQGPTLRSGNDVVLGPPQLVQYDTLANGVPLEQAISRQRLRPGSGMLSVRVDTDGPTRILQITDVHSKGASAVARTESGDWVSLVDEGGTTTIKKTSAASQQIKDDSGLHEVELQLKLQGGIGLSLIMQSPPEELIYAKLTDIVFQYQSSPLQRTIDCSVRDIQVRHVHRQACILDGIFIVILSSS</sequence>
<dbReference type="GO" id="GO:0045053">
    <property type="term" value="P:protein retention in Golgi apparatus"/>
    <property type="evidence" value="ECO:0007669"/>
    <property type="project" value="TreeGrafter"/>
</dbReference>
<name>A0A5B7JAM3_PORTR</name>
<dbReference type="AlphaFoldDB" id="A0A5B7JAM3"/>
<feature type="region of interest" description="Disordered" evidence="1">
    <location>
        <begin position="1"/>
        <end position="26"/>
    </location>
</feature>
<evidence type="ECO:0000313" key="2">
    <source>
        <dbReference type="EMBL" id="MPC91715.1"/>
    </source>
</evidence>
<dbReference type="GO" id="GO:0006623">
    <property type="term" value="P:protein targeting to vacuole"/>
    <property type="evidence" value="ECO:0007669"/>
    <property type="project" value="TreeGrafter"/>
</dbReference>
<keyword evidence="3" id="KW-1185">Reference proteome</keyword>
<organism evidence="2 3">
    <name type="scientific">Portunus trituberculatus</name>
    <name type="common">Swimming crab</name>
    <name type="synonym">Neptunus trituberculatus</name>
    <dbReference type="NCBI Taxonomy" id="210409"/>
    <lineage>
        <taxon>Eukaryota</taxon>
        <taxon>Metazoa</taxon>
        <taxon>Ecdysozoa</taxon>
        <taxon>Arthropoda</taxon>
        <taxon>Crustacea</taxon>
        <taxon>Multicrustacea</taxon>
        <taxon>Malacostraca</taxon>
        <taxon>Eumalacostraca</taxon>
        <taxon>Eucarida</taxon>
        <taxon>Decapoda</taxon>
        <taxon>Pleocyemata</taxon>
        <taxon>Brachyura</taxon>
        <taxon>Eubrachyura</taxon>
        <taxon>Portunoidea</taxon>
        <taxon>Portunidae</taxon>
        <taxon>Portuninae</taxon>
        <taxon>Portunus</taxon>
    </lineage>
</organism>